<sequence>MPSPALLPVETIKVQLDALAKNDEPWTNHGIQTAYEFALDAGGMERSRYFGFSKDLYHLDHFLGMFGNMCGELVNNSSYEVLSSSEAEPGVAEVRLRVVGQNGSSGEFVARLMRKELGRKAGSWMVKSLLRAEA</sequence>
<name>A0A836C688_9CHLO</name>
<dbReference type="PANTHER" id="PTHR35716:SF1">
    <property type="entry name" value="OS05G0574700 PROTEIN"/>
    <property type="match status" value="1"/>
</dbReference>
<evidence type="ECO:0000313" key="1">
    <source>
        <dbReference type="EMBL" id="KAG2501655.1"/>
    </source>
</evidence>
<dbReference type="OrthoDB" id="10266005at2759"/>
<organism evidence="1 2">
    <name type="scientific">Edaphochlamys debaryana</name>
    <dbReference type="NCBI Taxonomy" id="47281"/>
    <lineage>
        <taxon>Eukaryota</taxon>
        <taxon>Viridiplantae</taxon>
        <taxon>Chlorophyta</taxon>
        <taxon>core chlorophytes</taxon>
        <taxon>Chlorophyceae</taxon>
        <taxon>CS clade</taxon>
        <taxon>Chlamydomonadales</taxon>
        <taxon>Chlamydomonadales incertae sedis</taxon>
        <taxon>Edaphochlamys</taxon>
    </lineage>
</organism>
<comment type="caution">
    <text evidence="1">The sequence shown here is derived from an EMBL/GenBank/DDBJ whole genome shotgun (WGS) entry which is preliminary data.</text>
</comment>
<gene>
    <name evidence="1" type="ORF">HYH03_000159</name>
</gene>
<proteinExistence type="predicted"/>
<keyword evidence="2" id="KW-1185">Reference proteome</keyword>
<reference evidence="1" key="1">
    <citation type="journal article" date="2020" name="bioRxiv">
        <title>Comparative genomics of Chlamydomonas.</title>
        <authorList>
            <person name="Craig R.J."/>
            <person name="Hasan A.R."/>
            <person name="Ness R.W."/>
            <person name="Keightley P.D."/>
        </authorList>
    </citation>
    <scope>NUCLEOTIDE SEQUENCE</scope>
    <source>
        <strain evidence="1">CCAP 11/70</strain>
    </source>
</reference>
<dbReference type="EMBL" id="JAEHOE010000001">
    <property type="protein sequence ID" value="KAG2501655.1"/>
    <property type="molecule type" value="Genomic_DNA"/>
</dbReference>
<accession>A0A836C688</accession>
<evidence type="ECO:0000313" key="2">
    <source>
        <dbReference type="Proteomes" id="UP000612055"/>
    </source>
</evidence>
<protein>
    <submittedName>
        <fullName evidence="1">Uncharacterized protein</fullName>
    </submittedName>
</protein>
<dbReference type="Proteomes" id="UP000612055">
    <property type="component" value="Unassembled WGS sequence"/>
</dbReference>
<dbReference type="AlphaFoldDB" id="A0A836C688"/>
<dbReference type="PANTHER" id="PTHR35716">
    <property type="entry name" value="OS05G0574700 PROTEIN-RELATED"/>
    <property type="match status" value="1"/>
</dbReference>